<evidence type="ECO:0000313" key="2">
    <source>
        <dbReference type="EMBL" id="SHE85148.1"/>
    </source>
</evidence>
<dbReference type="Pfam" id="PF00480">
    <property type="entry name" value="ROK"/>
    <property type="match status" value="1"/>
</dbReference>
<gene>
    <name evidence="2" type="ORF">SAMN02745249_01290</name>
</gene>
<evidence type="ECO:0000256" key="1">
    <source>
        <dbReference type="ARBA" id="ARBA00006479"/>
    </source>
</evidence>
<proteinExistence type="inferred from homology"/>
<protein>
    <submittedName>
        <fullName evidence="2">Sugar kinase of the NBD/HSP70 family, may contain an N-terminal HTH domain</fullName>
    </submittedName>
</protein>
<dbReference type="PANTHER" id="PTHR18964:SF170">
    <property type="entry name" value="SUGAR KINASE"/>
    <property type="match status" value="1"/>
</dbReference>
<keyword evidence="3" id="KW-1185">Reference proteome</keyword>
<dbReference type="RefSeq" id="WP_073297949.1">
    <property type="nucleotide sequence ID" value="NZ_FQUF01000017.1"/>
</dbReference>
<organism evidence="2 3">
    <name type="scientific">Atopostipes suicloacalis DSM 15692</name>
    <dbReference type="NCBI Taxonomy" id="1121025"/>
    <lineage>
        <taxon>Bacteria</taxon>
        <taxon>Bacillati</taxon>
        <taxon>Bacillota</taxon>
        <taxon>Bacilli</taxon>
        <taxon>Lactobacillales</taxon>
        <taxon>Carnobacteriaceae</taxon>
        <taxon>Atopostipes</taxon>
    </lineage>
</organism>
<dbReference type="SUPFAM" id="SSF53067">
    <property type="entry name" value="Actin-like ATPase domain"/>
    <property type="match status" value="1"/>
</dbReference>
<dbReference type="Proteomes" id="UP000184128">
    <property type="component" value="Unassembled WGS sequence"/>
</dbReference>
<sequence>MEKYLVLDIGGSAIKYGIVTGEGEILSNSQVVTPQTWEEIAKIFDRLVTEQPEKISGVAISAPGRIDVEEGVIHIGRALPYLDHINFKKYFKEKYNLPASLVNDGKAAGQAELWLGNLKGVKNAAAIALGTGIGGSMIVDGKVIQGRNFMAGEFSYVLPTEEPLMHNLAYTNSAVKLVAELADVIGLEDKTDGQGVFEVINSRENEEVNKIFAAYCKRLAIFMCNLQATLDISHVVIGGGISNQPILIEELNHQYNLIRENIPRFRNDFEPLSIDSCKFSSNANLLGALYQLLLEQDKI</sequence>
<dbReference type="EMBL" id="FQUF01000017">
    <property type="protein sequence ID" value="SHE85148.1"/>
    <property type="molecule type" value="Genomic_DNA"/>
</dbReference>
<dbReference type="InterPro" id="IPR043129">
    <property type="entry name" value="ATPase_NBD"/>
</dbReference>
<dbReference type="GO" id="GO:0016301">
    <property type="term" value="F:kinase activity"/>
    <property type="evidence" value="ECO:0007669"/>
    <property type="project" value="UniProtKB-KW"/>
</dbReference>
<comment type="similarity">
    <text evidence="1">Belongs to the ROK (NagC/XylR) family.</text>
</comment>
<dbReference type="InterPro" id="IPR000600">
    <property type="entry name" value="ROK"/>
</dbReference>
<dbReference type="OrthoDB" id="9795247at2"/>
<keyword evidence="2" id="KW-0808">Transferase</keyword>
<accession>A0A1M4WVC5</accession>
<dbReference type="STRING" id="1121025.SAMN02745249_01290"/>
<keyword evidence="2" id="KW-0418">Kinase</keyword>
<dbReference type="CDD" id="cd24152">
    <property type="entry name" value="ASKHA_NBD_ROK-like"/>
    <property type="match status" value="1"/>
</dbReference>
<evidence type="ECO:0000313" key="3">
    <source>
        <dbReference type="Proteomes" id="UP000184128"/>
    </source>
</evidence>
<dbReference type="AlphaFoldDB" id="A0A1M4WVC5"/>
<dbReference type="PANTHER" id="PTHR18964">
    <property type="entry name" value="ROK (REPRESSOR, ORF, KINASE) FAMILY"/>
    <property type="match status" value="1"/>
</dbReference>
<name>A0A1M4WVC5_9LACT</name>
<reference evidence="2 3" key="1">
    <citation type="submission" date="2016-11" db="EMBL/GenBank/DDBJ databases">
        <authorList>
            <person name="Jaros S."/>
            <person name="Januszkiewicz K."/>
            <person name="Wedrychowicz H."/>
        </authorList>
    </citation>
    <scope>NUCLEOTIDE SEQUENCE [LARGE SCALE GENOMIC DNA]</scope>
    <source>
        <strain evidence="2 3">DSM 15692</strain>
    </source>
</reference>
<dbReference type="Gene3D" id="3.30.420.40">
    <property type="match status" value="2"/>
</dbReference>